<proteinExistence type="predicted"/>
<reference evidence="2 3" key="1">
    <citation type="submission" date="2019-02" db="EMBL/GenBank/DDBJ databases">
        <title>WGS of Pseudoxanthomonas species novum from clinical isolates.</title>
        <authorList>
            <person name="Bernier A.-M."/>
            <person name="Bernard K."/>
            <person name="Vachon A."/>
        </authorList>
    </citation>
    <scope>NUCLEOTIDE SEQUENCE [LARGE SCALE GENOMIC DNA]</scope>
    <source>
        <strain evidence="3">NML 170316</strain>
    </source>
</reference>
<organism evidence="2 3">
    <name type="scientific">Pseudoxanthomonas winnipegensis</name>
    <dbReference type="NCBI Taxonomy" id="2480810"/>
    <lineage>
        <taxon>Bacteria</taxon>
        <taxon>Pseudomonadati</taxon>
        <taxon>Pseudomonadota</taxon>
        <taxon>Gammaproteobacteria</taxon>
        <taxon>Lysobacterales</taxon>
        <taxon>Lysobacteraceae</taxon>
        <taxon>Pseudoxanthomonas</taxon>
    </lineage>
</organism>
<name>A0ABY1WB44_9GAMM</name>
<evidence type="ECO:0000256" key="1">
    <source>
        <dbReference type="SAM" id="Phobius"/>
    </source>
</evidence>
<evidence type="ECO:0000313" key="3">
    <source>
        <dbReference type="Proteomes" id="UP000293089"/>
    </source>
</evidence>
<dbReference type="EMBL" id="SHME01000004">
    <property type="protein sequence ID" value="TAA18204.1"/>
    <property type="molecule type" value="Genomic_DNA"/>
</dbReference>
<comment type="caution">
    <text evidence="2">The sequence shown here is derived from an EMBL/GenBank/DDBJ whole genome shotgun (WGS) entry which is preliminary data.</text>
</comment>
<keyword evidence="3" id="KW-1185">Reference proteome</keyword>
<feature type="transmembrane region" description="Helical" evidence="1">
    <location>
        <begin position="25"/>
        <end position="42"/>
    </location>
</feature>
<gene>
    <name evidence="2" type="ORF">EA658_13720</name>
</gene>
<dbReference type="RefSeq" id="WP_130532624.1">
    <property type="nucleotide sequence ID" value="NZ_SHME01000004.1"/>
</dbReference>
<evidence type="ECO:0000313" key="2">
    <source>
        <dbReference type="EMBL" id="TAA18204.1"/>
    </source>
</evidence>
<keyword evidence="1" id="KW-0472">Membrane</keyword>
<sequence>MTDTPDNEHQNTRMERVAENTVTRFWMQLITPVLIGLVAWFGQRQLNSIESKQLEINVSQEQQGQRIGAMASDIRDLNTRFDLAAIKRIDELDARVKRLEQAAKTP</sequence>
<accession>A0ABY1WB44</accession>
<dbReference type="Proteomes" id="UP000293089">
    <property type="component" value="Unassembled WGS sequence"/>
</dbReference>
<protein>
    <submittedName>
        <fullName evidence="2">Uncharacterized protein</fullName>
    </submittedName>
</protein>
<keyword evidence="1" id="KW-1133">Transmembrane helix</keyword>
<keyword evidence="1" id="KW-0812">Transmembrane</keyword>